<sequence length="1461" mass="164546">MRRWLGVFVEESDAAPDDDFPEPLPLPAREREAERGDQDDGEPRRPRDQGDGDPAEPDEEDPLNFPDDRVVDEVNGLDRSPRFHVVPRRRVAPPPRPVAGLRVPPPPVAPQEQRPVLPLPPFAHPHVAFGGLHPAAAVQDQDQSPNQPFIEAARRVTGNADHQRLQRARADALRRADVLRRDVPPVGGFRDARERFRERRAQFRRCHAPNCQREGRHRCAVCRAVYYCGRACQRNDWPFHRTLCNAANADAANSSDEGEEAGPRNRLQDPGQAQGKDRVPGAERVEANTERERQRERMAERERDGMERDRQRAALRNRQMQREADREREALRRRDPQIEALDRELFEAAGTDDDLRVMELIRQGASVHSRHYLQRWTPLHNAASRGSQAVIDALLAAGADPTARTEAGRNAMQVADMSDRNMNFVLADPEQQRVAMERRQAVQRREDAREELQSMSLGEIAACLRSRLLRIRREARGQGERNEGGQEDEGLSGLPVHHWTDLLQLLRTAAAIAAPPSEAASSSSSSSAAAASSSSSSAPLPILAGDVFGFFERTRATLSVLSGAQSLANAFQDHQAALAEKVTAANRDWGSAERQEEGGEGVSPVSDEEVGERNRLREETLVAVETALQEGQVALESFDTQRGREAATDVAVSCGLGDFQSLLDRLEASIEAMRELGDIPRGGENENEGHDGNLDQPITEVIAEALSLAEAWQNHRAETVRGVKVASEEAMQRAQETMQDDLYGLSGACTELERVEREEGELRRQMRNRDDPYPYWEGGADSEGGTGKDVVKRVLHLSWVVRCRLRSVAALEGQLNAAVRALLVASEELLAGVSAVPYFPLRGESDRLGRFRQLLGDQKREQRQIKRKERELQNAIEDSPSERQRAEVARLERELEEIREAARENEFPERIREERVALLSQARRLFPELLWEGGDFLRLVRLDVQDIAQPLLQTGILLQARPSDLDFSDQRVISEPGPQSGSQALVSEIADREGTLWILKRYEIAAEAAARHFYRQVEMVHELRHPHIVPVHAVWQEGTQGFVQMPQYLGGDLGSWMAERPREGGRDPEVSLRIAEDLLSALSFLHQKGKVHCDVKPQNIFLTERSRAVLGDFDGVKDSDPPMQAEHDAGQEPPRQRQRTNQTTVVHITGRYVAPEILQDSPLTPASDIYSAGTILCELLGGGTLSSEPERAAALNRLARRMRSTDPSARPTVAEALQDRVFVREEGETARCVTCFETFLRQRGVSCTDPGRHFICCHCLNRFIESSTRIDHEDTDVRARFLQNGCRVACQHAGCTSAHFPPADVSFHLRPAVHAQWEDARTQATEMRVRQEMEPEIQERIQRAQREPAIDRHMREIEEALTLKCPDCRAAFVDFDACAALQCAQCGCRFCAYCQQRGGHEHVHACPEGEGLWIRREQWERLQRRRHAQRVRQMVDQLAQEERGEVLRRIQPLLRERRIRL</sequence>
<name>A0A0G4HYZ1_9ALVE</name>
<dbReference type="GO" id="GO:0005737">
    <property type="term" value="C:cytoplasm"/>
    <property type="evidence" value="ECO:0007669"/>
    <property type="project" value="TreeGrafter"/>
</dbReference>
<dbReference type="SUPFAM" id="SSF144232">
    <property type="entry name" value="HIT/MYND zinc finger-like"/>
    <property type="match status" value="1"/>
</dbReference>
<evidence type="ECO:0000259" key="14">
    <source>
        <dbReference type="PROSITE" id="PS50865"/>
    </source>
</evidence>
<keyword evidence="3" id="KW-0547">Nucleotide-binding</keyword>
<organism evidence="15">
    <name type="scientific">Chromera velia CCMP2878</name>
    <dbReference type="NCBI Taxonomy" id="1169474"/>
    <lineage>
        <taxon>Eukaryota</taxon>
        <taxon>Sar</taxon>
        <taxon>Alveolata</taxon>
        <taxon>Colpodellida</taxon>
        <taxon>Chromeraceae</taxon>
        <taxon>Chromera</taxon>
    </lineage>
</organism>
<evidence type="ECO:0008006" key="16">
    <source>
        <dbReference type="Google" id="ProtNLM"/>
    </source>
</evidence>
<keyword evidence="11" id="KW-0175">Coiled coil</keyword>
<dbReference type="CDD" id="cd00180">
    <property type="entry name" value="PKc"/>
    <property type="match status" value="1"/>
</dbReference>
<keyword evidence="8" id="KW-0652">Protein synthesis inhibitor</keyword>
<dbReference type="Gene3D" id="1.10.510.10">
    <property type="entry name" value="Transferase(Phosphotransferase) domain 1"/>
    <property type="match status" value="1"/>
</dbReference>
<evidence type="ECO:0000256" key="9">
    <source>
        <dbReference type="PROSITE-ProRule" id="PRU00023"/>
    </source>
</evidence>
<evidence type="ECO:0000256" key="6">
    <source>
        <dbReference type="ARBA" id="ARBA00022833"/>
    </source>
</evidence>
<dbReference type="PhylomeDB" id="A0A0G4HYZ1"/>
<dbReference type="PROSITE" id="PS50297">
    <property type="entry name" value="ANK_REP_REGION"/>
    <property type="match status" value="1"/>
</dbReference>
<dbReference type="VEuPathDB" id="CryptoDB:Cvel_9604"/>
<dbReference type="SUPFAM" id="SSF57850">
    <property type="entry name" value="RING/U-box"/>
    <property type="match status" value="1"/>
</dbReference>
<feature type="coiled-coil region" evidence="11">
    <location>
        <begin position="851"/>
        <end position="905"/>
    </location>
</feature>
<evidence type="ECO:0000256" key="7">
    <source>
        <dbReference type="ARBA" id="ARBA00022840"/>
    </source>
</evidence>
<keyword evidence="2" id="KW-0479">Metal-binding</keyword>
<feature type="region of interest" description="Disordered" evidence="12">
    <location>
        <begin position="518"/>
        <end position="537"/>
    </location>
</feature>
<dbReference type="InterPro" id="IPR050339">
    <property type="entry name" value="CC_SR_Kinase"/>
</dbReference>
<dbReference type="PANTHER" id="PTHR11042:SF189">
    <property type="entry name" value="PROTEIN KINASE DOMAIN-CONTAINING PROTEIN"/>
    <property type="match status" value="1"/>
</dbReference>
<dbReference type="GO" id="GO:0004672">
    <property type="term" value="F:protein kinase activity"/>
    <property type="evidence" value="ECO:0007669"/>
    <property type="project" value="InterPro"/>
</dbReference>
<dbReference type="InterPro" id="IPR000719">
    <property type="entry name" value="Prot_kinase_dom"/>
</dbReference>
<dbReference type="Gene3D" id="1.25.40.20">
    <property type="entry name" value="Ankyrin repeat-containing domain"/>
    <property type="match status" value="1"/>
</dbReference>
<dbReference type="GO" id="GO:0008270">
    <property type="term" value="F:zinc ion binding"/>
    <property type="evidence" value="ECO:0007669"/>
    <property type="project" value="UniProtKB-KW"/>
</dbReference>
<dbReference type="SUPFAM" id="SSF48403">
    <property type="entry name" value="Ankyrin repeat"/>
    <property type="match status" value="1"/>
</dbReference>
<dbReference type="Pfam" id="PF01753">
    <property type="entry name" value="zf-MYND"/>
    <property type="match status" value="1"/>
</dbReference>
<evidence type="ECO:0000313" key="15">
    <source>
        <dbReference type="EMBL" id="CEM49777.1"/>
    </source>
</evidence>
<dbReference type="GO" id="GO:0017148">
    <property type="term" value="P:negative regulation of translation"/>
    <property type="evidence" value="ECO:0007669"/>
    <property type="project" value="UniProtKB-KW"/>
</dbReference>
<dbReference type="EMBL" id="CDMZ01004452">
    <property type="protein sequence ID" value="CEM49777.1"/>
    <property type="molecule type" value="Genomic_DNA"/>
</dbReference>
<feature type="compositionally biased region" description="Basic and acidic residues" evidence="12">
    <location>
        <begin position="275"/>
        <end position="312"/>
    </location>
</feature>
<evidence type="ECO:0000256" key="10">
    <source>
        <dbReference type="PROSITE-ProRule" id="PRU00134"/>
    </source>
</evidence>
<feature type="compositionally biased region" description="Basic and acidic residues" evidence="12">
    <location>
        <begin position="320"/>
        <end position="335"/>
    </location>
</feature>
<evidence type="ECO:0000259" key="13">
    <source>
        <dbReference type="PROSITE" id="PS50011"/>
    </source>
</evidence>
<dbReference type="SMART" id="SM00220">
    <property type="entry name" value="S_TKc"/>
    <property type="match status" value="1"/>
</dbReference>
<gene>
    <name evidence="15" type="ORF">Cvel_9604</name>
</gene>
<evidence type="ECO:0000256" key="2">
    <source>
        <dbReference type="ARBA" id="ARBA00022723"/>
    </source>
</evidence>
<dbReference type="InterPro" id="IPR002893">
    <property type="entry name" value="Znf_MYND"/>
</dbReference>
<accession>A0A0G4HYZ1</accession>
<dbReference type="InterPro" id="IPR002110">
    <property type="entry name" value="Ankyrin_rpt"/>
</dbReference>
<feature type="domain" description="MYND-type" evidence="14">
    <location>
        <begin position="208"/>
        <end position="244"/>
    </location>
</feature>
<dbReference type="CDD" id="cd20336">
    <property type="entry name" value="Rcat_RBR"/>
    <property type="match status" value="1"/>
</dbReference>
<evidence type="ECO:0000256" key="11">
    <source>
        <dbReference type="SAM" id="Coils"/>
    </source>
</evidence>
<feature type="domain" description="Protein kinase" evidence="13">
    <location>
        <begin position="970"/>
        <end position="1223"/>
    </location>
</feature>
<dbReference type="PROSITE" id="PS50865">
    <property type="entry name" value="ZF_MYND_2"/>
    <property type="match status" value="1"/>
</dbReference>
<feature type="region of interest" description="Disordered" evidence="12">
    <location>
        <begin position="589"/>
        <end position="614"/>
    </location>
</feature>
<feature type="region of interest" description="Disordered" evidence="12">
    <location>
        <begin position="1"/>
        <end position="103"/>
    </location>
</feature>
<feature type="compositionally biased region" description="Basic and acidic residues" evidence="12">
    <location>
        <begin position="1114"/>
        <end position="1130"/>
    </location>
</feature>
<dbReference type="Pfam" id="PF00023">
    <property type="entry name" value="Ank"/>
    <property type="match status" value="1"/>
</dbReference>
<feature type="compositionally biased region" description="Acidic residues" evidence="12">
    <location>
        <begin position="10"/>
        <end position="21"/>
    </location>
</feature>
<feature type="compositionally biased region" description="Basic and acidic residues" evidence="12">
    <location>
        <begin position="28"/>
        <end position="50"/>
    </location>
</feature>
<evidence type="ECO:0000256" key="1">
    <source>
        <dbReference type="ARBA" id="ARBA00022679"/>
    </source>
</evidence>
<feature type="compositionally biased region" description="Acidic residues" evidence="12">
    <location>
        <begin position="51"/>
        <end position="62"/>
    </location>
</feature>
<dbReference type="GO" id="GO:0005634">
    <property type="term" value="C:nucleus"/>
    <property type="evidence" value="ECO:0007669"/>
    <property type="project" value="TreeGrafter"/>
</dbReference>
<feature type="region of interest" description="Disordered" evidence="12">
    <location>
        <begin position="1114"/>
        <end position="1142"/>
    </location>
</feature>
<dbReference type="PROSITE" id="PS50011">
    <property type="entry name" value="PROTEIN_KINASE_DOM"/>
    <property type="match status" value="1"/>
</dbReference>
<reference evidence="15" key="1">
    <citation type="submission" date="2014-11" db="EMBL/GenBank/DDBJ databases">
        <authorList>
            <person name="Otto D Thomas"/>
            <person name="Naeem Raeece"/>
        </authorList>
    </citation>
    <scope>NUCLEOTIDE SEQUENCE</scope>
</reference>
<keyword evidence="5" id="KW-0418">Kinase</keyword>
<dbReference type="InterPro" id="IPR036770">
    <property type="entry name" value="Ankyrin_rpt-contain_sf"/>
</dbReference>
<dbReference type="Gene3D" id="6.10.140.2220">
    <property type="match status" value="1"/>
</dbReference>
<feature type="compositionally biased region" description="Pro residues" evidence="12">
    <location>
        <begin position="92"/>
        <end position="103"/>
    </location>
</feature>
<dbReference type="InterPro" id="IPR011009">
    <property type="entry name" value="Kinase-like_dom_sf"/>
</dbReference>
<keyword evidence="9" id="KW-0040">ANK repeat</keyword>
<evidence type="ECO:0000256" key="8">
    <source>
        <dbReference type="ARBA" id="ARBA00023193"/>
    </source>
</evidence>
<dbReference type="Pfam" id="PF00069">
    <property type="entry name" value="Pkinase"/>
    <property type="match status" value="1"/>
</dbReference>
<evidence type="ECO:0000256" key="5">
    <source>
        <dbReference type="ARBA" id="ARBA00022777"/>
    </source>
</evidence>
<dbReference type="PANTHER" id="PTHR11042">
    <property type="entry name" value="EUKARYOTIC TRANSLATION INITIATION FACTOR 2-ALPHA KINASE EIF2-ALPHA KINASE -RELATED"/>
    <property type="match status" value="1"/>
</dbReference>
<protein>
    <recommendedName>
        <fullName evidence="16">Protein kinase domain-containing protein</fullName>
    </recommendedName>
</protein>
<keyword evidence="4 10" id="KW-0863">Zinc-finger</keyword>
<dbReference type="SUPFAM" id="SSF56112">
    <property type="entry name" value="Protein kinase-like (PK-like)"/>
    <property type="match status" value="1"/>
</dbReference>
<proteinExistence type="predicted"/>
<keyword evidence="1" id="KW-0808">Transferase</keyword>
<keyword evidence="6" id="KW-0862">Zinc</keyword>
<dbReference type="PROSITE" id="PS50088">
    <property type="entry name" value="ANK_REPEAT"/>
    <property type="match status" value="1"/>
</dbReference>
<evidence type="ECO:0000256" key="4">
    <source>
        <dbReference type="ARBA" id="ARBA00022771"/>
    </source>
</evidence>
<keyword evidence="7" id="KW-0067">ATP-binding</keyword>
<feature type="region of interest" description="Disordered" evidence="12">
    <location>
        <begin position="250"/>
        <end position="335"/>
    </location>
</feature>
<feature type="repeat" description="ANK" evidence="9">
    <location>
        <begin position="374"/>
        <end position="406"/>
    </location>
</feature>
<dbReference type="GO" id="GO:0005524">
    <property type="term" value="F:ATP binding"/>
    <property type="evidence" value="ECO:0007669"/>
    <property type="project" value="UniProtKB-KW"/>
</dbReference>
<evidence type="ECO:0000256" key="12">
    <source>
        <dbReference type="SAM" id="MobiDB-lite"/>
    </source>
</evidence>
<evidence type="ECO:0000256" key="3">
    <source>
        <dbReference type="ARBA" id="ARBA00022741"/>
    </source>
</evidence>